<protein>
    <submittedName>
        <fullName evidence="3">Heterokaryon incompatibility protein-domain-containing protein</fullName>
    </submittedName>
</protein>
<accession>A0AAE0JBW5</accession>
<dbReference type="RefSeq" id="XP_062679756.1">
    <property type="nucleotide sequence ID" value="XM_062824962.1"/>
</dbReference>
<gene>
    <name evidence="3" type="ORF">B0H65DRAFT_431692</name>
</gene>
<dbReference type="Proteomes" id="UP001278500">
    <property type="component" value="Unassembled WGS sequence"/>
</dbReference>
<name>A0AAE0JBW5_9PEZI</name>
<dbReference type="PANTHER" id="PTHR24148:SF79">
    <property type="entry name" value="HETEROKARYON INCOMPATIBILITY DOMAIN-CONTAINING PROTEIN"/>
    <property type="match status" value="1"/>
</dbReference>
<feature type="region of interest" description="Disordered" evidence="1">
    <location>
        <begin position="548"/>
        <end position="580"/>
    </location>
</feature>
<sequence>MFTYSPLSREKRETRVFRYSPACQSTPDSISLELRHASLDDDALQYRALSYVWGDTKDKDDIEVNGEQFSVGENLHALLQMLQHHGVESWLWADAICIQQSDDDEKSWHVQSMCDIFKNAELVYSWLGPGSEATDVAMEFFADWGPRALEVGVMEKLWPTDIPMDGSFSSRLTASLNLHKLERYFLPEPYWHRIWIFQEVALAREVLLICGGKLTPISYFEAVLEALWKFRGGLLTPFWDKCPLRRGFCERFPSHLYPNKAMLIRQLLCRGTKLSLGNILVAFSNQTERPWYQATDPRDIVYGILGLLSNDDRRPFGHVDYKNMTWVDLFTQATRSLIKASLTSSLFADDVLYNIGHCLPRPRDQPSELPSWVPDWRDVGVNGLPQSLVAMRLAYLDASDSRMESSYHIFWGHGNSSAIQLPGYRVDFVTDVMAYDYQAENALEKDRPSDWLAHIREFTGLPVSSDTWNLEGEDYVWRLVMDSRNANFLGLWLKEPKYKTEAACFIRRLMRQDYPDPESLPDFLVEYIQRSGELKALSKIRSSKRTLKRKLSNPDDDTCRGATTITDGKAQTKSESVDPECVTDSISESDLRSFMDAKIRALFRRSRSKNSTLFKTTKGMLGNGIGDVRPGDIVVILQNAHTPFILRPRPQDGDEIATDRGGSGSTFTFGGEAWFFTTKISGASFMLVLYAFNATNNRIVSNGTTRTENVRLKEGFSKDQTSSSKSMRQPPP</sequence>
<dbReference type="GeneID" id="87862116"/>
<feature type="domain" description="Heterokaryon incompatibility" evidence="2">
    <location>
        <begin position="46"/>
        <end position="199"/>
    </location>
</feature>
<proteinExistence type="predicted"/>
<organism evidence="3 4">
    <name type="scientific">Neurospora tetraspora</name>
    <dbReference type="NCBI Taxonomy" id="94610"/>
    <lineage>
        <taxon>Eukaryota</taxon>
        <taxon>Fungi</taxon>
        <taxon>Dikarya</taxon>
        <taxon>Ascomycota</taxon>
        <taxon>Pezizomycotina</taxon>
        <taxon>Sordariomycetes</taxon>
        <taxon>Sordariomycetidae</taxon>
        <taxon>Sordariales</taxon>
        <taxon>Sordariaceae</taxon>
        <taxon>Neurospora</taxon>
    </lineage>
</organism>
<feature type="compositionally biased region" description="Polar residues" evidence="1">
    <location>
        <begin position="718"/>
        <end position="732"/>
    </location>
</feature>
<evidence type="ECO:0000256" key="1">
    <source>
        <dbReference type="SAM" id="MobiDB-lite"/>
    </source>
</evidence>
<dbReference type="InterPro" id="IPR052895">
    <property type="entry name" value="HetReg/Transcr_Mod"/>
</dbReference>
<dbReference type="Pfam" id="PF06985">
    <property type="entry name" value="HET"/>
    <property type="match status" value="1"/>
</dbReference>
<evidence type="ECO:0000313" key="3">
    <source>
        <dbReference type="EMBL" id="KAK3340814.1"/>
    </source>
</evidence>
<dbReference type="InterPro" id="IPR010730">
    <property type="entry name" value="HET"/>
</dbReference>
<evidence type="ECO:0000313" key="4">
    <source>
        <dbReference type="Proteomes" id="UP001278500"/>
    </source>
</evidence>
<dbReference type="PANTHER" id="PTHR24148">
    <property type="entry name" value="ANKYRIN REPEAT DOMAIN-CONTAINING PROTEIN 39 HOMOLOG-RELATED"/>
    <property type="match status" value="1"/>
</dbReference>
<dbReference type="EMBL" id="JAUEPP010000006">
    <property type="protein sequence ID" value="KAK3340814.1"/>
    <property type="molecule type" value="Genomic_DNA"/>
</dbReference>
<reference evidence="3" key="2">
    <citation type="submission" date="2023-06" db="EMBL/GenBank/DDBJ databases">
        <authorList>
            <consortium name="Lawrence Berkeley National Laboratory"/>
            <person name="Haridas S."/>
            <person name="Hensen N."/>
            <person name="Bonometti L."/>
            <person name="Westerberg I."/>
            <person name="Brannstrom I.O."/>
            <person name="Guillou S."/>
            <person name="Cros-Aarteil S."/>
            <person name="Calhoun S."/>
            <person name="Kuo A."/>
            <person name="Mondo S."/>
            <person name="Pangilinan J."/>
            <person name="Riley R."/>
            <person name="Labutti K."/>
            <person name="Andreopoulos B."/>
            <person name="Lipzen A."/>
            <person name="Chen C."/>
            <person name="Yanf M."/>
            <person name="Daum C."/>
            <person name="Ng V."/>
            <person name="Clum A."/>
            <person name="Steindorff A."/>
            <person name="Ohm R."/>
            <person name="Martin F."/>
            <person name="Silar P."/>
            <person name="Natvig D."/>
            <person name="Lalanne C."/>
            <person name="Gautier V."/>
            <person name="Ament-Velasquez S.L."/>
            <person name="Kruys A."/>
            <person name="Hutchinson M.I."/>
            <person name="Powell A.J."/>
            <person name="Barry K."/>
            <person name="Miller A.N."/>
            <person name="Grigoriev I.V."/>
            <person name="Debuchy R."/>
            <person name="Gladieux P."/>
            <person name="Thoren M.H."/>
            <person name="Johannesson H."/>
        </authorList>
    </citation>
    <scope>NUCLEOTIDE SEQUENCE</scope>
    <source>
        <strain evidence="3">CBS 560.94</strain>
    </source>
</reference>
<dbReference type="AlphaFoldDB" id="A0AAE0JBW5"/>
<feature type="region of interest" description="Disordered" evidence="1">
    <location>
        <begin position="713"/>
        <end position="732"/>
    </location>
</feature>
<reference evidence="3" key="1">
    <citation type="journal article" date="2023" name="Mol. Phylogenet. Evol.">
        <title>Genome-scale phylogeny and comparative genomics of the fungal order Sordariales.</title>
        <authorList>
            <person name="Hensen N."/>
            <person name="Bonometti L."/>
            <person name="Westerberg I."/>
            <person name="Brannstrom I.O."/>
            <person name="Guillou S."/>
            <person name="Cros-Aarteil S."/>
            <person name="Calhoun S."/>
            <person name="Haridas S."/>
            <person name="Kuo A."/>
            <person name="Mondo S."/>
            <person name="Pangilinan J."/>
            <person name="Riley R."/>
            <person name="LaButti K."/>
            <person name="Andreopoulos B."/>
            <person name="Lipzen A."/>
            <person name="Chen C."/>
            <person name="Yan M."/>
            <person name="Daum C."/>
            <person name="Ng V."/>
            <person name="Clum A."/>
            <person name="Steindorff A."/>
            <person name="Ohm R.A."/>
            <person name="Martin F."/>
            <person name="Silar P."/>
            <person name="Natvig D.O."/>
            <person name="Lalanne C."/>
            <person name="Gautier V."/>
            <person name="Ament-Velasquez S.L."/>
            <person name="Kruys A."/>
            <person name="Hutchinson M.I."/>
            <person name="Powell A.J."/>
            <person name="Barry K."/>
            <person name="Miller A.N."/>
            <person name="Grigoriev I.V."/>
            <person name="Debuchy R."/>
            <person name="Gladieux P."/>
            <person name="Hiltunen Thoren M."/>
            <person name="Johannesson H."/>
        </authorList>
    </citation>
    <scope>NUCLEOTIDE SEQUENCE</scope>
    <source>
        <strain evidence="3">CBS 560.94</strain>
    </source>
</reference>
<evidence type="ECO:0000259" key="2">
    <source>
        <dbReference type="Pfam" id="PF06985"/>
    </source>
</evidence>
<keyword evidence="4" id="KW-1185">Reference proteome</keyword>
<comment type="caution">
    <text evidence="3">The sequence shown here is derived from an EMBL/GenBank/DDBJ whole genome shotgun (WGS) entry which is preliminary data.</text>
</comment>